<evidence type="ECO:0000313" key="2">
    <source>
        <dbReference type="Proteomes" id="UP001497535"/>
    </source>
</evidence>
<dbReference type="Proteomes" id="UP001497535">
    <property type="component" value="Unassembled WGS sequence"/>
</dbReference>
<organism evidence="1 2">
    <name type="scientific">Meloidogyne enterolobii</name>
    <name type="common">Root-knot nematode worm</name>
    <name type="synonym">Meloidogyne mayaguensis</name>
    <dbReference type="NCBI Taxonomy" id="390850"/>
    <lineage>
        <taxon>Eukaryota</taxon>
        <taxon>Metazoa</taxon>
        <taxon>Ecdysozoa</taxon>
        <taxon>Nematoda</taxon>
        <taxon>Chromadorea</taxon>
        <taxon>Rhabditida</taxon>
        <taxon>Tylenchina</taxon>
        <taxon>Tylenchomorpha</taxon>
        <taxon>Tylenchoidea</taxon>
        <taxon>Meloidogynidae</taxon>
        <taxon>Meloidogyninae</taxon>
        <taxon>Meloidogyne</taxon>
    </lineage>
</organism>
<reference evidence="1" key="1">
    <citation type="submission" date="2023-11" db="EMBL/GenBank/DDBJ databases">
        <authorList>
            <person name="Poullet M."/>
        </authorList>
    </citation>
    <scope>NUCLEOTIDE SEQUENCE</scope>
    <source>
        <strain evidence="1">E1834</strain>
    </source>
</reference>
<gene>
    <name evidence="1" type="ORF">MENTE1834_LOCUS4709</name>
</gene>
<name>A0ACB0XWY7_MELEN</name>
<evidence type="ECO:0000313" key="1">
    <source>
        <dbReference type="EMBL" id="CAK5021343.1"/>
    </source>
</evidence>
<protein>
    <submittedName>
        <fullName evidence="1">Uncharacterized protein</fullName>
    </submittedName>
</protein>
<keyword evidence="2" id="KW-1185">Reference proteome</keyword>
<sequence length="161" mass="18580">MREPPFSPNALFFFLLFPHPHFAPRLPSAFLFFSPTFPLPLITNILFLVKRVISGISGQWTTRTKIVKTNGIPPSSPPSSPSLFFTLFRSSTLLFTSFLPYFSIQTFNLLSPPSHFFPLPIFFQKARHIPFDTFTPNYFIFLLPAPIFILLNIFLRFSFIL</sequence>
<dbReference type="EMBL" id="CAVMJV010000003">
    <property type="protein sequence ID" value="CAK5021343.1"/>
    <property type="molecule type" value="Genomic_DNA"/>
</dbReference>
<accession>A0ACB0XWY7</accession>
<proteinExistence type="predicted"/>
<comment type="caution">
    <text evidence="1">The sequence shown here is derived from an EMBL/GenBank/DDBJ whole genome shotgun (WGS) entry which is preliminary data.</text>
</comment>